<sequence length="136" mass="15323">MPNDQTPPVSGKTVINLPHTALDTFCVRYTGIINAQDYKDVCVDIGNAIIEKHGQLRMLIEYVDFLGWEDDAAELNLKTIFYQAPFATRLAYINPTERAVMKSRLILPPKILGVMRVYAAGELEEAVRWIKSNEPA</sequence>
<keyword evidence="2" id="KW-1185">Reference proteome</keyword>
<gene>
    <name evidence="1" type="ordered locus">MICA_112</name>
</gene>
<protein>
    <recommendedName>
        <fullName evidence="3">STAS/SEC14 domain-containing protein</fullName>
    </recommendedName>
</protein>
<proteinExistence type="predicted"/>
<dbReference type="STRING" id="856793.MICA_112"/>
<dbReference type="Pfam" id="PF11964">
    <property type="entry name" value="SpoIIAA-like"/>
    <property type="match status" value="1"/>
</dbReference>
<dbReference type="InterPro" id="IPR036513">
    <property type="entry name" value="STAS_dom_sf"/>
</dbReference>
<dbReference type="EMBL" id="CP002382">
    <property type="protein sequence ID" value="AEP08459.1"/>
    <property type="molecule type" value="Genomic_DNA"/>
</dbReference>
<dbReference type="Gene3D" id="3.40.50.10600">
    <property type="entry name" value="SpoIIaa-like domains"/>
    <property type="match status" value="1"/>
</dbReference>
<name>G2KMS2_MICAA</name>
<evidence type="ECO:0008006" key="3">
    <source>
        <dbReference type="Google" id="ProtNLM"/>
    </source>
</evidence>
<dbReference type="SUPFAM" id="SSF52091">
    <property type="entry name" value="SpoIIaa-like"/>
    <property type="match status" value="1"/>
</dbReference>
<organism evidence="1 2">
    <name type="scientific">Micavibrio aeruginosavorus (strain ARL-13)</name>
    <dbReference type="NCBI Taxonomy" id="856793"/>
    <lineage>
        <taxon>Bacteria</taxon>
        <taxon>Pseudomonadati</taxon>
        <taxon>Bdellovibrionota</taxon>
        <taxon>Bdellovibrionia</taxon>
        <taxon>Bdellovibrionales</taxon>
        <taxon>Pseudobdellovibrionaceae</taxon>
        <taxon>Micavibrio</taxon>
    </lineage>
</organism>
<dbReference type="KEGG" id="mai:MICA_112"/>
<dbReference type="Proteomes" id="UP000009286">
    <property type="component" value="Chromosome"/>
</dbReference>
<evidence type="ECO:0000313" key="2">
    <source>
        <dbReference type="Proteomes" id="UP000009286"/>
    </source>
</evidence>
<evidence type="ECO:0000313" key="1">
    <source>
        <dbReference type="EMBL" id="AEP08459.1"/>
    </source>
</evidence>
<dbReference type="InterPro" id="IPR038396">
    <property type="entry name" value="SpoIIAA-like_sf"/>
</dbReference>
<dbReference type="AlphaFoldDB" id="G2KMS2"/>
<dbReference type="InterPro" id="IPR021866">
    <property type="entry name" value="SpoIIAA-like"/>
</dbReference>
<dbReference type="RefSeq" id="WP_014101682.1">
    <property type="nucleotide sequence ID" value="NC_016026.1"/>
</dbReference>
<accession>G2KMS2</accession>
<dbReference type="HOGENOM" id="CLU_1873037_0_0_5"/>
<dbReference type="OrthoDB" id="9811577at2"/>
<reference evidence="1 2" key="1">
    <citation type="journal article" date="2011" name="BMC Genomics">
        <title>Genomic insights into an obligate epibiotic bacterial predator: Micavibrio aeruginosavorus ARL-13.</title>
        <authorList>
            <person name="Wang Z."/>
            <person name="Kadouri D."/>
            <person name="Wu M."/>
        </authorList>
    </citation>
    <scope>NUCLEOTIDE SEQUENCE [LARGE SCALE GENOMIC DNA]</scope>
    <source>
        <strain evidence="1 2">ARL-13</strain>
    </source>
</reference>